<keyword evidence="8" id="KW-1185">Reference proteome</keyword>
<evidence type="ECO:0000256" key="1">
    <source>
        <dbReference type="ARBA" id="ARBA00004123"/>
    </source>
</evidence>
<keyword evidence="3" id="KW-0804">Transcription</keyword>
<evidence type="ECO:0000256" key="4">
    <source>
        <dbReference type="ARBA" id="ARBA00023242"/>
    </source>
</evidence>
<keyword evidence="2" id="KW-0805">Transcription regulation</keyword>
<keyword evidence="4" id="KW-0539">Nucleus</keyword>
<evidence type="ECO:0000256" key="5">
    <source>
        <dbReference type="SAM" id="MobiDB-lite"/>
    </source>
</evidence>
<feature type="compositionally biased region" description="Basic and acidic residues" evidence="5">
    <location>
        <begin position="379"/>
        <end position="389"/>
    </location>
</feature>
<organism evidence="7 8">
    <name type="scientific">Heterobasidion irregulare (strain TC 32-1)</name>
    <dbReference type="NCBI Taxonomy" id="747525"/>
    <lineage>
        <taxon>Eukaryota</taxon>
        <taxon>Fungi</taxon>
        <taxon>Dikarya</taxon>
        <taxon>Basidiomycota</taxon>
        <taxon>Agaricomycotina</taxon>
        <taxon>Agaricomycetes</taxon>
        <taxon>Russulales</taxon>
        <taxon>Bondarzewiaceae</taxon>
        <taxon>Heterobasidion</taxon>
        <taxon>Heterobasidion annosum species complex</taxon>
    </lineage>
</organism>
<evidence type="ECO:0000313" key="7">
    <source>
        <dbReference type="EMBL" id="ETW79874.1"/>
    </source>
</evidence>
<feature type="region of interest" description="Disordered" evidence="5">
    <location>
        <begin position="375"/>
        <end position="401"/>
    </location>
</feature>
<comment type="subcellular location">
    <subcellularLocation>
        <location evidence="1">Nucleus</location>
    </subcellularLocation>
</comment>
<dbReference type="GO" id="GO:0046982">
    <property type="term" value="F:protein heterodimerization activity"/>
    <property type="evidence" value="ECO:0007669"/>
    <property type="project" value="InterPro"/>
</dbReference>
<dbReference type="SUPFAM" id="SSF47113">
    <property type="entry name" value="Histone-fold"/>
    <property type="match status" value="1"/>
</dbReference>
<name>W4K2C5_HETIT</name>
<dbReference type="Gene3D" id="1.10.20.10">
    <property type="entry name" value="Histone, subunit A"/>
    <property type="match status" value="1"/>
</dbReference>
<feature type="region of interest" description="Disordered" evidence="5">
    <location>
        <begin position="526"/>
        <end position="549"/>
    </location>
</feature>
<dbReference type="Proteomes" id="UP000030671">
    <property type="component" value="Unassembled WGS sequence"/>
</dbReference>
<sequence length="549" mass="59608">MDSNAFKLLESVTLKTLHAHSFSRSSTQASLVLTDLLSRYIALLSTTCAQYAQHAGRTNLTARDAIRALDELGIDVEELNEYCSHEGEELARYAGHSTKRLEDLNDFKGQSSQEEEEDGESPVPYDTNVDMDDVVESAMDMVNGEAETSKLERLPPLQRIATPVSPRTTPHTPPLPLSPVSNPSSPARKRPRTNNWHPPSHIPHFLPPFPNDRSSPEPEPLALPPAAEASSSVLPPTIKSERPASPPRHSSSAQGDYVTAVPYSLSALSSTPEWHLPHAPSLNTPQFSNPSFSRLPVPQVQPSLLAAYHHILTHPPPANPNAANPSRHRVAMQFLHQVQRNPRWEPVATLYASNVPNAPTVAAIGPTYPVPIGTEPPTFDEKKDDENSKKSNLPAMLGRPVGAPDRLTSLVSYQDSRISELARAVLSAPLQKRTMRLSHPGVLKRGSEQLIYGNGVSAVWNSSPMPAPVAPTPTVGKGKEALANGLANGKGAGKEKALPDARMYATWEYDQKSFKEPLAIPRRARQASIQSNLSSVSAVGRARSESRIG</sequence>
<evidence type="ECO:0000259" key="6">
    <source>
        <dbReference type="SMART" id="SM00576"/>
    </source>
</evidence>
<proteinExistence type="predicted"/>
<reference evidence="7 8" key="1">
    <citation type="journal article" date="2012" name="New Phytol.">
        <title>Insight into trade-off between wood decay and parasitism from the genome of a fungal forest pathogen.</title>
        <authorList>
            <person name="Olson A."/>
            <person name="Aerts A."/>
            <person name="Asiegbu F."/>
            <person name="Belbahri L."/>
            <person name="Bouzid O."/>
            <person name="Broberg A."/>
            <person name="Canback B."/>
            <person name="Coutinho P.M."/>
            <person name="Cullen D."/>
            <person name="Dalman K."/>
            <person name="Deflorio G."/>
            <person name="van Diepen L.T."/>
            <person name="Dunand C."/>
            <person name="Duplessis S."/>
            <person name="Durling M."/>
            <person name="Gonthier P."/>
            <person name="Grimwood J."/>
            <person name="Fossdal C.G."/>
            <person name="Hansson D."/>
            <person name="Henrissat B."/>
            <person name="Hietala A."/>
            <person name="Himmelstrand K."/>
            <person name="Hoffmeister D."/>
            <person name="Hogberg N."/>
            <person name="James T.Y."/>
            <person name="Karlsson M."/>
            <person name="Kohler A."/>
            <person name="Kues U."/>
            <person name="Lee Y.H."/>
            <person name="Lin Y.C."/>
            <person name="Lind M."/>
            <person name="Lindquist E."/>
            <person name="Lombard V."/>
            <person name="Lucas S."/>
            <person name="Lunden K."/>
            <person name="Morin E."/>
            <person name="Murat C."/>
            <person name="Park J."/>
            <person name="Raffaello T."/>
            <person name="Rouze P."/>
            <person name="Salamov A."/>
            <person name="Schmutz J."/>
            <person name="Solheim H."/>
            <person name="Stahlberg J."/>
            <person name="Velez H."/>
            <person name="de Vries R.P."/>
            <person name="Wiebenga A."/>
            <person name="Woodward S."/>
            <person name="Yakovlev I."/>
            <person name="Garbelotto M."/>
            <person name="Martin F."/>
            <person name="Grigoriev I.V."/>
            <person name="Stenlid J."/>
        </authorList>
    </citation>
    <scope>NUCLEOTIDE SEQUENCE [LARGE SCALE GENOMIC DNA]</scope>
    <source>
        <strain evidence="7 8">TC 32-1</strain>
    </source>
</reference>
<protein>
    <recommendedName>
        <fullName evidence="6">Bromodomain associated domain-containing protein</fullName>
    </recommendedName>
</protein>
<evidence type="ECO:0000313" key="8">
    <source>
        <dbReference type="Proteomes" id="UP000030671"/>
    </source>
</evidence>
<dbReference type="HOGENOM" id="CLU_020640_0_0_1"/>
<dbReference type="AlphaFoldDB" id="W4K2C5"/>
<dbReference type="RefSeq" id="XP_009548412.1">
    <property type="nucleotide sequence ID" value="XM_009550117.1"/>
</dbReference>
<dbReference type="EMBL" id="KI925460">
    <property type="protein sequence ID" value="ETW79874.1"/>
    <property type="molecule type" value="Genomic_DNA"/>
</dbReference>
<gene>
    <name evidence="7" type="ORF">HETIRDRAFT_322551</name>
</gene>
<evidence type="ECO:0000256" key="3">
    <source>
        <dbReference type="ARBA" id="ARBA00023163"/>
    </source>
</evidence>
<dbReference type="SMART" id="SM00576">
    <property type="entry name" value="BTP"/>
    <property type="match status" value="1"/>
</dbReference>
<dbReference type="eggNOG" id="ENOG502SDD1">
    <property type="taxonomic scope" value="Eukaryota"/>
</dbReference>
<dbReference type="InParanoid" id="W4K2C5"/>
<dbReference type="InterPro" id="IPR009072">
    <property type="entry name" value="Histone-fold"/>
</dbReference>
<feature type="compositionally biased region" description="Low complexity" evidence="5">
    <location>
        <begin position="224"/>
        <end position="236"/>
    </location>
</feature>
<feature type="domain" description="Bromodomain associated" evidence="6">
    <location>
        <begin position="2"/>
        <end position="78"/>
    </location>
</feature>
<dbReference type="OrthoDB" id="436852at2759"/>
<dbReference type="CDD" id="cd00076">
    <property type="entry name" value="HFD_SF"/>
    <property type="match status" value="1"/>
</dbReference>
<dbReference type="GO" id="GO:0005634">
    <property type="term" value="C:nucleus"/>
    <property type="evidence" value="ECO:0007669"/>
    <property type="project" value="UniProtKB-SubCell"/>
</dbReference>
<feature type="region of interest" description="Disordered" evidence="5">
    <location>
        <begin position="146"/>
        <end position="256"/>
    </location>
</feature>
<dbReference type="Pfam" id="PF07524">
    <property type="entry name" value="Bromo_TP"/>
    <property type="match status" value="1"/>
</dbReference>
<dbReference type="GeneID" id="20670872"/>
<feature type="region of interest" description="Disordered" evidence="5">
    <location>
        <begin position="107"/>
        <end position="128"/>
    </location>
</feature>
<dbReference type="KEGG" id="hir:HETIRDRAFT_322551"/>
<dbReference type="InterPro" id="IPR006565">
    <property type="entry name" value="BTP"/>
</dbReference>
<feature type="compositionally biased region" description="Polar residues" evidence="5">
    <location>
        <begin position="527"/>
        <end position="537"/>
    </location>
</feature>
<accession>W4K2C5</accession>
<dbReference type="STRING" id="747525.W4K2C5"/>
<evidence type="ECO:0000256" key="2">
    <source>
        <dbReference type="ARBA" id="ARBA00023015"/>
    </source>
</evidence>